<dbReference type="VEuPathDB" id="FungiDB:HpaG802853"/>
<protein>
    <recommendedName>
        <fullName evidence="4">DUF1899 domain-containing protein</fullName>
    </recommendedName>
</protein>
<feature type="region of interest" description="Disordered" evidence="3">
    <location>
        <begin position="81"/>
        <end position="104"/>
    </location>
</feature>
<evidence type="ECO:0000256" key="3">
    <source>
        <dbReference type="SAM" id="MobiDB-lite"/>
    </source>
</evidence>
<dbReference type="Proteomes" id="UP000011713">
    <property type="component" value="Unassembled WGS sequence"/>
</dbReference>
<dbReference type="AlphaFoldDB" id="M4B994"/>
<feature type="domain" description="DUF1899" evidence="4">
    <location>
        <begin position="207"/>
        <end position="272"/>
    </location>
</feature>
<evidence type="ECO:0000313" key="5">
    <source>
        <dbReference type="EnsemblProtists" id="HpaP802853"/>
    </source>
</evidence>
<sequence length="282" mass="30571">MSCCVHCFGSWTTACSRHLNPAGLLFRARQMSRRLRVPRIRGEMCLDARQRVRLVGERAQLAATAGSGWQMSGWGQALSSSASSSAPSKFESDAKTGWGSSMREWNKPEHKTETALFDKTQRSNDITWNAKATATESTIAHDTLDTTPTTSRVTTTDAFEALMTKSDESHPFFTAVAATTPDLLTMREDPTTIVDLVKLSDKVRRLGSKYGHKLMYVQGKEAPRNDVIFFGDKRAAFSAQASHVVGANATYWAAPIVSAGGPVLVDNLGATGKAQNGAVLVL</sequence>
<dbReference type="EMBL" id="JH598009">
    <property type="status" value="NOT_ANNOTATED_CDS"/>
    <property type="molecule type" value="Genomic_DNA"/>
</dbReference>
<dbReference type="InParanoid" id="M4B994"/>
<keyword evidence="1" id="KW-0853">WD repeat</keyword>
<evidence type="ECO:0000259" key="4">
    <source>
        <dbReference type="SMART" id="SM01166"/>
    </source>
</evidence>
<accession>M4B994</accession>
<proteinExistence type="predicted"/>
<name>M4B994_HYAAE</name>
<reference evidence="5" key="2">
    <citation type="submission" date="2015-06" db="UniProtKB">
        <authorList>
            <consortium name="EnsemblProtists"/>
        </authorList>
    </citation>
    <scope>IDENTIFICATION</scope>
    <source>
        <strain evidence="5">Emoy2</strain>
    </source>
</reference>
<dbReference type="HOGENOM" id="CLU_988501_0_0_1"/>
<dbReference type="eggNOG" id="KOG0303">
    <property type="taxonomic scope" value="Eukaryota"/>
</dbReference>
<keyword evidence="2" id="KW-0677">Repeat</keyword>
<evidence type="ECO:0000313" key="6">
    <source>
        <dbReference type="Proteomes" id="UP000011713"/>
    </source>
</evidence>
<reference evidence="6" key="1">
    <citation type="journal article" date="2010" name="Science">
        <title>Signatures of adaptation to obligate biotrophy in the Hyaloperonospora arabidopsidis genome.</title>
        <authorList>
            <person name="Baxter L."/>
            <person name="Tripathy S."/>
            <person name="Ishaque N."/>
            <person name="Boot N."/>
            <person name="Cabral A."/>
            <person name="Kemen E."/>
            <person name="Thines M."/>
            <person name="Ah-Fong A."/>
            <person name="Anderson R."/>
            <person name="Badejoko W."/>
            <person name="Bittner-Eddy P."/>
            <person name="Boore J.L."/>
            <person name="Chibucos M.C."/>
            <person name="Coates M."/>
            <person name="Dehal P."/>
            <person name="Delehaunty K."/>
            <person name="Dong S."/>
            <person name="Downton P."/>
            <person name="Dumas B."/>
            <person name="Fabro G."/>
            <person name="Fronick C."/>
            <person name="Fuerstenberg S.I."/>
            <person name="Fulton L."/>
            <person name="Gaulin E."/>
            <person name="Govers F."/>
            <person name="Hughes L."/>
            <person name="Humphray S."/>
            <person name="Jiang R.H."/>
            <person name="Judelson H."/>
            <person name="Kamoun S."/>
            <person name="Kyung K."/>
            <person name="Meijer H."/>
            <person name="Minx P."/>
            <person name="Morris P."/>
            <person name="Nelson J."/>
            <person name="Phuntumart V."/>
            <person name="Qutob D."/>
            <person name="Rehmany A."/>
            <person name="Rougon-Cardoso A."/>
            <person name="Ryden P."/>
            <person name="Torto-Alalibo T."/>
            <person name="Studholme D."/>
            <person name="Wang Y."/>
            <person name="Win J."/>
            <person name="Wood J."/>
            <person name="Clifton S.W."/>
            <person name="Rogers J."/>
            <person name="Van den Ackerveken G."/>
            <person name="Jones J.D."/>
            <person name="McDowell J.M."/>
            <person name="Beynon J."/>
            <person name="Tyler B.M."/>
        </authorList>
    </citation>
    <scope>NUCLEOTIDE SEQUENCE [LARGE SCALE GENOMIC DNA]</scope>
    <source>
        <strain evidence="6">Emoy2</strain>
    </source>
</reference>
<evidence type="ECO:0000256" key="2">
    <source>
        <dbReference type="ARBA" id="ARBA00022737"/>
    </source>
</evidence>
<dbReference type="EnsemblProtists" id="HpaT802853">
    <property type="protein sequence ID" value="HpaP802853"/>
    <property type="gene ID" value="HpaG802853"/>
</dbReference>
<dbReference type="SMART" id="SM01166">
    <property type="entry name" value="DUF1899"/>
    <property type="match status" value="1"/>
</dbReference>
<organism evidence="5 6">
    <name type="scientific">Hyaloperonospora arabidopsidis (strain Emoy2)</name>
    <name type="common">Downy mildew agent</name>
    <name type="synonym">Peronospora arabidopsidis</name>
    <dbReference type="NCBI Taxonomy" id="559515"/>
    <lineage>
        <taxon>Eukaryota</taxon>
        <taxon>Sar</taxon>
        <taxon>Stramenopiles</taxon>
        <taxon>Oomycota</taxon>
        <taxon>Peronosporomycetes</taxon>
        <taxon>Peronosporales</taxon>
        <taxon>Peronosporaceae</taxon>
        <taxon>Hyaloperonospora</taxon>
    </lineage>
</organism>
<keyword evidence="6" id="KW-1185">Reference proteome</keyword>
<dbReference type="InterPro" id="IPR015048">
    <property type="entry name" value="DUF1899"/>
</dbReference>
<evidence type="ECO:0000256" key="1">
    <source>
        <dbReference type="ARBA" id="ARBA00022574"/>
    </source>
</evidence>